<evidence type="ECO:0000313" key="3">
    <source>
        <dbReference type="Proteomes" id="UP000631535"/>
    </source>
</evidence>
<sequence>MGPGARRNPAAGPVPLPPGSFVPPDRPRGPCSHAPAVQFGAAGARTCAAARFSLREARGRARPAVRPWSKGRSAARS</sequence>
<accession>A0ABQ2MIB2</accession>
<gene>
    <name evidence="2" type="ORF">GCM10012287_36590</name>
</gene>
<protein>
    <submittedName>
        <fullName evidence="2">Uncharacterized protein</fullName>
    </submittedName>
</protein>
<comment type="caution">
    <text evidence="2">The sequence shown here is derived from an EMBL/GenBank/DDBJ whole genome shotgun (WGS) entry which is preliminary data.</text>
</comment>
<dbReference type="EMBL" id="BMMP01000011">
    <property type="protein sequence ID" value="GGO52384.1"/>
    <property type="molecule type" value="Genomic_DNA"/>
</dbReference>
<proteinExistence type="predicted"/>
<feature type="compositionally biased region" description="Pro residues" evidence="1">
    <location>
        <begin position="12"/>
        <end position="21"/>
    </location>
</feature>
<evidence type="ECO:0000313" key="2">
    <source>
        <dbReference type="EMBL" id="GGO52384.1"/>
    </source>
</evidence>
<evidence type="ECO:0000256" key="1">
    <source>
        <dbReference type="SAM" id="MobiDB-lite"/>
    </source>
</evidence>
<keyword evidence="3" id="KW-1185">Reference proteome</keyword>
<name>A0ABQ2MIB2_9ACTN</name>
<feature type="region of interest" description="Disordered" evidence="1">
    <location>
        <begin position="56"/>
        <end position="77"/>
    </location>
</feature>
<feature type="region of interest" description="Disordered" evidence="1">
    <location>
        <begin position="1"/>
        <end position="34"/>
    </location>
</feature>
<reference evidence="3" key="1">
    <citation type="journal article" date="2019" name="Int. J. Syst. Evol. Microbiol.">
        <title>The Global Catalogue of Microorganisms (GCM) 10K type strain sequencing project: providing services to taxonomists for standard genome sequencing and annotation.</title>
        <authorList>
            <consortium name="The Broad Institute Genomics Platform"/>
            <consortium name="The Broad Institute Genome Sequencing Center for Infectious Disease"/>
            <person name="Wu L."/>
            <person name="Ma J."/>
        </authorList>
    </citation>
    <scope>NUCLEOTIDE SEQUENCE [LARGE SCALE GENOMIC DNA]</scope>
    <source>
        <strain evidence="3">CGMCC 4.7178</strain>
    </source>
</reference>
<dbReference type="Proteomes" id="UP000631535">
    <property type="component" value="Unassembled WGS sequence"/>
</dbReference>
<organism evidence="2 3">
    <name type="scientific">Streptomyces daqingensis</name>
    <dbReference type="NCBI Taxonomy" id="1472640"/>
    <lineage>
        <taxon>Bacteria</taxon>
        <taxon>Bacillati</taxon>
        <taxon>Actinomycetota</taxon>
        <taxon>Actinomycetes</taxon>
        <taxon>Kitasatosporales</taxon>
        <taxon>Streptomycetaceae</taxon>
        <taxon>Streptomyces</taxon>
    </lineage>
</organism>